<reference evidence="1" key="1">
    <citation type="journal article" date="2023" name="G3 (Bethesda)">
        <title>A reference genome for the long-term kleptoplast-retaining sea slug Elysia crispata morphotype clarki.</title>
        <authorList>
            <person name="Eastman K.E."/>
            <person name="Pendleton A.L."/>
            <person name="Shaikh M.A."/>
            <person name="Suttiyut T."/>
            <person name="Ogas R."/>
            <person name="Tomko P."/>
            <person name="Gavelis G."/>
            <person name="Widhalm J.R."/>
            <person name="Wisecaver J.H."/>
        </authorList>
    </citation>
    <scope>NUCLEOTIDE SEQUENCE</scope>
    <source>
        <strain evidence="1">ECLA1</strain>
    </source>
</reference>
<evidence type="ECO:0000313" key="2">
    <source>
        <dbReference type="Proteomes" id="UP001283361"/>
    </source>
</evidence>
<proteinExistence type="predicted"/>
<protein>
    <submittedName>
        <fullName evidence="1">Uncharacterized protein</fullName>
    </submittedName>
</protein>
<comment type="caution">
    <text evidence="1">The sequence shown here is derived from an EMBL/GenBank/DDBJ whole genome shotgun (WGS) entry which is preliminary data.</text>
</comment>
<name>A0AAE1A565_9GAST</name>
<dbReference type="Proteomes" id="UP001283361">
    <property type="component" value="Unassembled WGS sequence"/>
</dbReference>
<sequence>MKQSRAELSKELRDAHENQRPVTTINVEVLLDIDNIPALKTANTYEARQVKPAAPAPTNPRQTLALIRVLIITGQLSTKGETDTHVVAVAPRPTNDSSSSCTTLGRASKNFGPIMSDLRRCHCIFM</sequence>
<keyword evidence="2" id="KW-1185">Reference proteome</keyword>
<gene>
    <name evidence="1" type="ORF">RRG08_019011</name>
</gene>
<dbReference type="EMBL" id="JAWDGP010002624">
    <property type="protein sequence ID" value="KAK3781385.1"/>
    <property type="molecule type" value="Genomic_DNA"/>
</dbReference>
<evidence type="ECO:0000313" key="1">
    <source>
        <dbReference type="EMBL" id="KAK3781385.1"/>
    </source>
</evidence>
<dbReference type="AlphaFoldDB" id="A0AAE1A565"/>
<organism evidence="1 2">
    <name type="scientific">Elysia crispata</name>
    <name type="common">lettuce slug</name>
    <dbReference type="NCBI Taxonomy" id="231223"/>
    <lineage>
        <taxon>Eukaryota</taxon>
        <taxon>Metazoa</taxon>
        <taxon>Spiralia</taxon>
        <taxon>Lophotrochozoa</taxon>
        <taxon>Mollusca</taxon>
        <taxon>Gastropoda</taxon>
        <taxon>Heterobranchia</taxon>
        <taxon>Euthyneura</taxon>
        <taxon>Panpulmonata</taxon>
        <taxon>Sacoglossa</taxon>
        <taxon>Placobranchoidea</taxon>
        <taxon>Plakobranchidae</taxon>
        <taxon>Elysia</taxon>
    </lineage>
</organism>
<accession>A0AAE1A565</accession>